<dbReference type="STRING" id="284581.AMD01_04485"/>
<dbReference type="InterPro" id="IPR036291">
    <property type="entry name" value="NAD(P)-bd_dom_sf"/>
</dbReference>
<dbReference type="CDD" id="cd05301">
    <property type="entry name" value="GDH"/>
    <property type="match status" value="1"/>
</dbReference>
<dbReference type="PANTHER" id="PTHR10996:SF283">
    <property type="entry name" value="GLYOXYLATE_HYDROXYPYRUVATE REDUCTASE B"/>
    <property type="match status" value="1"/>
</dbReference>
<dbReference type="InterPro" id="IPR006140">
    <property type="entry name" value="D-isomer_DH_NAD-bd"/>
</dbReference>
<proteinExistence type="inferred from homology"/>
<dbReference type="Pfam" id="PF00389">
    <property type="entry name" value="2-Hacid_dh"/>
    <property type="match status" value="1"/>
</dbReference>
<feature type="domain" description="D-isomer specific 2-hydroxyacid dehydrogenase NAD-binding" evidence="5">
    <location>
        <begin position="112"/>
        <end position="289"/>
    </location>
</feature>
<dbReference type="PROSITE" id="PS00065">
    <property type="entry name" value="D_2_HYDROXYACID_DH_1"/>
    <property type="match status" value="1"/>
</dbReference>
<comment type="similarity">
    <text evidence="1 3">Belongs to the D-isomer specific 2-hydroxyacid dehydrogenase family.</text>
</comment>
<evidence type="ECO:0000313" key="6">
    <source>
        <dbReference type="EMBL" id="KOO48491.1"/>
    </source>
</evidence>
<protein>
    <submittedName>
        <fullName evidence="6">2-ketogluconate reductase</fullName>
    </submittedName>
</protein>
<organism evidence="6 7">
    <name type="scientific">Priestia koreensis</name>
    <dbReference type="NCBI Taxonomy" id="284581"/>
    <lineage>
        <taxon>Bacteria</taxon>
        <taxon>Bacillati</taxon>
        <taxon>Bacillota</taxon>
        <taxon>Bacilli</taxon>
        <taxon>Bacillales</taxon>
        <taxon>Bacillaceae</taxon>
        <taxon>Priestia</taxon>
    </lineage>
</organism>
<dbReference type="PATRIC" id="fig|284581.3.peg.151"/>
<dbReference type="PANTHER" id="PTHR10996">
    <property type="entry name" value="2-HYDROXYACID DEHYDROGENASE-RELATED"/>
    <property type="match status" value="1"/>
</dbReference>
<evidence type="ECO:0000259" key="5">
    <source>
        <dbReference type="Pfam" id="PF02826"/>
    </source>
</evidence>
<dbReference type="AlphaFoldDB" id="A0A0M0LBV6"/>
<dbReference type="GO" id="GO:0005829">
    <property type="term" value="C:cytosol"/>
    <property type="evidence" value="ECO:0007669"/>
    <property type="project" value="TreeGrafter"/>
</dbReference>
<dbReference type="InterPro" id="IPR029753">
    <property type="entry name" value="D-isomer_DH_CS"/>
</dbReference>
<evidence type="ECO:0000256" key="2">
    <source>
        <dbReference type="ARBA" id="ARBA00023002"/>
    </source>
</evidence>
<dbReference type="InterPro" id="IPR006139">
    <property type="entry name" value="D-isomer_2_OHA_DH_cat_dom"/>
</dbReference>
<gene>
    <name evidence="6" type="ORF">AMD01_04485</name>
</gene>
<evidence type="ECO:0000313" key="7">
    <source>
        <dbReference type="Proteomes" id="UP000037558"/>
    </source>
</evidence>
<dbReference type="GO" id="GO:0051287">
    <property type="term" value="F:NAD binding"/>
    <property type="evidence" value="ECO:0007669"/>
    <property type="project" value="InterPro"/>
</dbReference>
<dbReference type="Proteomes" id="UP000037558">
    <property type="component" value="Unassembled WGS sequence"/>
</dbReference>
<reference evidence="7" key="1">
    <citation type="submission" date="2015-08" db="EMBL/GenBank/DDBJ databases">
        <title>Fjat-14210 dsm16467.</title>
        <authorList>
            <person name="Liu B."/>
            <person name="Wang J."/>
            <person name="Zhu Y."/>
            <person name="Liu G."/>
            <person name="Chen Q."/>
            <person name="Chen Z."/>
            <person name="Lan J."/>
            <person name="Che J."/>
            <person name="Ge C."/>
            <person name="Shi H."/>
            <person name="Pan Z."/>
            <person name="Liu X."/>
        </authorList>
    </citation>
    <scope>NUCLEOTIDE SEQUENCE [LARGE SCALE GENOMIC DNA]</scope>
    <source>
        <strain evidence="7">DSM 16467</strain>
    </source>
</reference>
<keyword evidence="2 3" id="KW-0560">Oxidoreductase</keyword>
<feature type="domain" description="D-isomer specific 2-hydroxyacid dehydrogenase catalytic" evidence="4">
    <location>
        <begin position="6"/>
        <end position="321"/>
    </location>
</feature>
<dbReference type="Pfam" id="PF02826">
    <property type="entry name" value="2-Hacid_dh_C"/>
    <property type="match status" value="1"/>
</dbReference>
<evidence type="ECO:0000259" key="4">
    <source>
        <dbReference type="Pfam" id="PF00389"/>
    </source>
</evidence>
<evidence type="ECO:0000256" key="1">
    <source>
        <dbReference type="ARBA" id="ARBA00005854"/>
    </source>
</evidence>
<name>A0A0M0LBV6_9BACI</name>
<dbReference type="OrthoDB" id="9805416at2"/>
<dbReference type="SUPFAM" id="SSF51735">
    <property type="entry name" value="NAD(P)-binding Rossmann-fold domains"/>
    <property type="match status" value="1"/>
</dbReference>
<comment type="caution">
    <text evidence="6">The sequence shown here is derived from an EMBL/GenBank/DDBJ whole genome shotgun (WGS) entry which is preliminary data.</text>
</comment>
<dbReference type="SUPFAM" id="SSF52283">
    <property type="entry name" value="Formate/glycerate dehydrogenase catalytic domain-like"/>
    <property type="match status" value="1"/>
</dbReference>
<dbReference type="GO" id="GO:0016618">
    <property type="term" value="F:hydroxypyruvate reductase [NAD(P)H] activity"/>
    <property type="evidence" value="ECO:0007669"/>
    <property type="project" value="TreeGrafter"/>
</dbReference>
<sequence length="328" mass="36334">MEKPFVYITRQLPKKLIAPLEEIANVEMWGKEEKPVPYEVLKEKSRKATALLTMLSDRIDRALLEEASQLKIVANLAVGYDNIDVEAATKQGIIVSNTPDVLSDTTADLTFSLLLLAARRLVEAAEYIKNDQWKGWSPYLLAGRDVHHKTIGIVGMGNIGRTVAKRATGFDMTILYHNRSRDEKAERELGAMYASFDELITKADFIVCLTPLTAETMNLFNEEAFRKMKSTAVFVNASRGAVVDEKALLKAIQEGEIAAAGLDVFRQEPIAANDPLLTHPHIIALPHIGSSSIETRTAMVELCVENIKRVLKGNTPATIVNRSVVQHI</sequence>
<dbReference type="InterPro" id="IPR050223">
    <property type="entry name" value="D-isomer_2-hydroxyacid_DH"/>
</dbReference>
<dbReference type="GO" id="GO:0030267">
    <property type="term" value="F:glyoxylate reductase (NADPH) activity"/>
    <property type="evidence" value="ECO:0007669"/>
    <property type="project" value="TreeGrafter"/>
</dbReference>
<dbReference type="RefSeq" id="WP_053400212.1">
    <property type="nucleotide sequence ID" value="NZ_JAUKEN010000003.1"/>
</dbReference>
<dbReference type="Gene3D" id="3.40.50.720">
    <property type="entry name" value="NAD(P)-binding Rossmann-like Domain"/>
    <property type="match status" value="2"/>
</dbReference>
<evidence type="ECO:0000256" key="3">
    <source>
        <dbReference type="RuleBase" id="RU003719"/>
    </source>
</evidence>
<accession>A0A0M0LBV6</accession>
<dbReference type="PROSITE" id="PS00671">
    <property type="entry name" value="D_2_HYDROXYACID_DH_3"/>
    <property type="match status" value="1"/>
</dbReference>
<dbReference type="InterPro" id="IPR029752">
    <property type="entry name" value="D-isomer_DH_CS1"/>
</dbReference>
<keyword evidence="7" id="KW-1185">Reference proteome</keyword>
<dbReference type="FunFam" id="3.40.50.720:FF:000462">
    <property type="entry name" value="Glyoxylate reductase (NADP+)"/>
    <property type="match status" value="1"/>
</dbReference>
<dbReference type="EMBL" id="LILC01000005">
    <property type="protein sequence ID" value="KOO48491.1"/>
    <property type="molecule type" value="Genomic_DNA"/>
</dbReference>